<keyword evidence="4" id="KW-0067">ATP-binding</keyword>
<evidence type="ECO:0000256" key="4">
    <source>
        <dbReference type="ARBA" id="ARBA00022840"/>
    </source>
</evidence>
<dbReference type="SMART" id="SM00220">
    <property type="entry name" value="S_TKc"/>
    <property type="match status" value="1"/>
</dbReference>
<keyword evidence="3 6" id="KW-0418">Kinase</keyword>
<proteinExistence type="predicted"/>
<evidence type="ECO:0000256" key="2">
    <source>
        <dbReference type="ARBA" id="ARBA00022741"/>
    </source>
</evidence>
<dbReference type="GO" id="GO:0004674">
    <property type="term" value="F:protein serine/threonine kinase activity"/>
    <property type="evidence" value="ECO:0007669"/>
    <property type="project" value="TreeGrafter"/>
</dbReference>
<keyword evidence="7" id="KW-1185">Reference proteome</keyword>
<evidence type="ECO:0000313" key="6">
    <source>
        <dbReference type="EMBL" id="KAJ7752521.1"/>
    </source>
</evidence>
<keyword evidence="1" id="KW-0808">Transferase</keyword>
<dbReference type="PANTHER" id="PTHR43289:SF33">
    <property type="entry name" value="SERINE_THREONINE KINASE 31"/>
    <property type="match status" value="1"/>
</dbReference>
<dbReference type="PANTHER" id="PTHR43289">
    <property type="entry name" value="MITOGEN-ACTIVATED PROTEIN KINASE KINASE KINASE 20-RELATED"/>
    <property type="match status" value="1"/>
</dbReference>
<name>A0AAD7NAU4_9AGAR</name>
<evidence type="ECO:0000313" key="7">
    <source>
        <dbReference type="Proteomes" id="UP001215280"/>
    </source>
</evidence>
<evidence type="ECO:0000259" key="5">
    <source>
        <dbReference type="PROSITE" id="PS50011"/>
    </source>
</evidence>
<dbReference type="InterPro" id="IPR011009">
    <property type="entry name" value="Kinase-like_dom_sf"/>
</dbReference>
<dbReference type="Pfam" id="PF00069">
    <property type="entry name" value="Pkinase"/>
    <property type="match status" value="1"/>
</dbReference>
<gene>
    <name evidence="6" type="ORF">DFH07DRAFT_745006</name>
</gene>
<reference evidence="6" key="1">
    <citation type="submission" date="2023-03" db="EMBL/GenBank/DDBJ databases">
        <title>Massive genome expansion in bonnet fungi (Mycena s.s.) driven by repeated elements and novel gene families across ecological guilds.</title>
        <authorList>
            <consortium name="Lawrence Berkeley National Laboratory"/>
            <person name="Harder C.B."/>
            <person name="Miyauchi S."/>
            <person name="Viragh M."/>
            <person name="Kuo A."/>
            <person name="Thoen E."/>
            <person name="Andreopoulos B."/>
            <person name="Lu D."/>
            <person name="Skrede I."/>
            <person name="Drula E."/>
            <person name="Henrissat B."/>
            <person name="Morin E."/>
            <person name="Kohler A."/>
            <person name="Barry K."/>
            <person name="LaButti K."/>
            <person name="Morin E."/>
            <person name="Salamov A."/>
            <person name="Lipzen A."/>
            <person name="Mereny Z."/>
            <person name="Hegedus B."/>
            <person name="Baldrian P."/>
            <person name="Stursova M."/>
            <person name="Weitz H."/>
            <person name="Taylor A."/>
            <person name="Grigoriev I.V."/>
            <person name="Nagy L.G."/>
            <person name="Martin F."/>
            <person name="Kauserud H."/>
        </authorList>
    </citation>
    <scope>NUCLEOTIDE SEQUENCE</scope>
    <source>
        <strain evidence="6">CBHHK188m</strain>
    </source>
</reference>
<dbReference type="AlphaFoldDB" id="A0AAD7NAU4"/>
<sequence length="365" mass="41362">MSIDNNSSAISAKSYLYAGKEEWWVRHQPFIFSQGYKLRPRYEPSWVPSWSVPGDKKEQHEDSLRSYGSTPALDAIRLSTGEKVVLKRVVTNQDELKIVLLLDSPRLREDPRNRTIPILEVITVPNENWTLLAMPYCRGFHDPPFHCPAEVVEVSQQYLEGLQFMHDNNICHFDIAPQNLMMDEKRVVPAGSHFIRPRTHTGFKGLFCWTDRCLVGPVDYYYIDFGLSMYFPRGRAAARTSGGLRTFPTIPELSDTKPYDPFKVDIYQLGLTIERLIKAYPTLRPFAPVAAAMMDPAPAARPAPAESLAQLKTIAARMGPKRLRRPMWKKNGFVDHITRKLLGGYYPNTPHLSLLGSAGVSSSLV</sequence>
<feature type="domain" description="Protein kinase" evidence="5">
    <location>
        <begin position="1"/>
        <end position="365"/>
    </location>
</feature>
<dbReference type="EMBL" id="JARJLG010000074">
    <property type="protein sequence ID" value="KAJ7752521.1"/>
    <property type="molecule type" value="Genomic_DNA"/>
</dbReference>
<dbReference type="Proteomes" id="UP001215280">
    <property type="component" value="Unassembled WGS sequence"/>
</dbReference>
<dbReference type="InterPro" id="IPR008266">
    <property type="entry name" value="Tyr_kinase_AS"/>
</dbReference>
<dbReference type="SUPFAM" id="SSF56112">
    <property type="entry name" value="Protein kinase-like (PK-like)"/>
    <property type="match status" value="1"/>
</dbReference>
<comment type="caution">
    <text evidence="6">The sequence shown here is derived from an EMBL/GenBank/DDBJ whole genome shotgun (WGS) entry which is preliminary data.</text>
</comment>
<evidence type="ECO:0000256" key="3">
    <source>
        <dbReference type="ARBA" id="ARBA00022777"/>
    </source>
</evidence>
<organism evidence="6 7">
    <name type="scientific">Mycena maculata</name>
    <dbReference type="NCBI Taxonomy" id="230809"/>
    <lineage>
        <taxon>Eukaryota</taxon>
        <taxon>Fungi</taxon>
        <taxon>Dikarya</taxon>
        <taxon>Basidiomycota</taxon>
        <taxon>Agaricomycotina</taxon>
        <taxon>Agaricomycetes</taxon>
        <taxon>Agaricomycetidae</taxon>
        <taxon>Agaricales</taxon>
        <taxon>Marasmiineae</taxon>
        <taxon>Mycenaceae</taxon>
        <taxon>Mycena</taxon>
    </lineage>
</organism>
<dbReference type="GO" id="GO:0005524">
    <property type="term" value="F:ATP binding"/>
    <property type="evidence" value="ECO:0007669"/>
    <property type="project" value="UniProtKB-KW"/>
</dbReference>
<dbReference type="Gene3D" id="1.10.510.10">
    <property type="entry name" value="Transferase(Phosphotransferase) domain 1"/>
    <property type="match status" value="1"/>
</dbReference>
<keyword evidence="2" id="KW-0547">Nucleotide-binding</keyword>
<evidence type="ECO:0000256" key="1">
    <source>
        <dbReference type="ARBA" id="ARBA00022679"/>
    </source>
</evidence>
<dbReference type="PROSITE" id="PS00109">
    <property type="entry name" value="PROTEIN_KINASE_TYR"/>
    <property type="match status" value="1"/>
</dbReference>
<protein>
    <submittedName>
        <fullName evidence="6">Kinase-like domain-containing protein</fullName>
    </submittedName>
</protein>
<dbReference type="InterPro" id="IPR000719">
    <property type="entry name" value="Prot_kinase_dom"/>
</dbReference>
<accession>A0AAD7NAU4</accession>
<dbReference type="PROSITE" id="PS50011">
    <property type="entry name" value="PROTEIN_KINASE_DOM"/>
    <property type="match status" value="1"/>
</dbReference>